<dbReference type="Proteomes" id="UP001157502">
    <property type="component" value="Chromosome 24"/>
</dbReference>
<evidence type="ECO:0000313" key="1">
    <source>
        <dbReference type="EMBL" id="KAJ7993582.1"/>
    </source>
</evidence>
<accession>A0ACC2FQK8</accession>
<dbReference type="EMBL" id="CM055751">
    <property type="protein sequence ID" value="KAJ7993582.1"/>
    <property type="molecule type" value="Genomic_DNA"/>
</dbReference>
<comment type="caution">
    <text evidence="1">The sequence shown here is derived from an EMBL/GenBank/DDBJ whole genome shotgun (WGS) entry which is preliminary data.</text>
</comment>
<protein>
    <submittedName>
        <fullName evidence="1">Uncharacterized protein</fullName>
    </submittedName>
</protein>
<reference evidence="1" key="1">
    <citation type="submission" date="2021-05" db="EMBL/GenBank/DDBJ databases">
        <authorList>
            <person name="Pan Q."/>
            <person name="Jouanno E."/>
            <person name="Zahm M."/>
            <person name="Klopp C."/>
            <person name="Cabau C."/>
            <person name="Louis A."/>
            <person name="Berthelot C."/>
            <person name="Parey E."/>
            <person name="Roest Crollius H."/>
            <person name="Montfort J."/>
            <person name="Robinson-Rechavi M."/>
            <person name="Bouchez O."/>
            <person name="Lampietro C."/>
            <person name="Lopez Roques C."/>
            <person name="Donnadieu C."/>
            <person name="Postlethwait J."/>
            <person name="Bobe J."/>
            <person name="Dillon D."/>
            <person name="Chandos A."/>
            <person name="von Hippel F."/>
            <person name="Guiguen Y."/>
        </authorList>
    </citation>
    <scope>NUCLEOTIDE SEQUENCE</scope>
    <source>
        <strain evidence="1">YG-Jan2019</strain>
    </source>
</reference>
<keyword evidence="2" id="KW-1185">Reference proteome</keyword>
<sequence>MDTSGSIRHGPRYSDVDHTHWLMDRPGDMDQRSRDGLEGWRLVEVILSGGAPWGFTLKGGQEHREPLLITKVEESSKAAAAGLQAGDEMVNINQVPLTGYRQEAICLVKGTHRTLTLVVKRRIEPATRPHSWHATKFNEIQSETVKTQSSLRHDASSSSTDLSGGWDQTHLHRGSDQFSSLGSMESFDPGLEQVSVSQQPFACPSPAKSHTSTEHLGGGKRDSAYSSFSTSSVSGMHLGALVTTDTVLRVLVRMRGQRISSRPGDRVQGRPGDRVQGRPGDRVQGRPGDRVQGRPGDRVQGEANSGTDKLPGSRHSYSSGPVWHVPDKKKTSASSPSPLPPVHDFAAAKSHEKGLVISYAEGVEAHTPLEPHATGLGKAMDSENNHAGCGHHLVTSKSAMVPSSISPEGSSHNQRYTLSSGDVKPGPKPHHHRHHSGESPLYSQPRPSAPPNTSCYYSSMQELPTNYNNQNVLLYSQPIQPRTRPPSTSLLSTSINQMGETPGVSQCRSPADSECVRPGVDWKSLSPQGSGLTKYQPLVHPNNPPPYPNHKDWNGYPQQNNPRWKQAVTVTAAAVPDLSTAPSDGQTGWGRANSQILEPYYMSYTSSRPVDQQDTSNPTKLCPFSPKTTPMLHSLSQEAPRFEASDGTSKGCGQQARDGTSKGCGQQATDPFSSNQYKRSERFATTLRNEIQMRRAKLQNSHSSADLSGKAEEDEAPVVTPSNSPLSDGSSTSYIEHLKEAQARVLKATSFRRKDLELIVLEQPRPEAESLYSYPSSGVGNKDICHLPSLSEDRPGKSCSVQGQVNRIGGRKRFTTEKKVRSFSEPNKMNKVLVEQQRLGTFAEYEATWNIQKKPVETKPSGRYHSADNILDPVGRDQSKPVLVHERSRSSPSADFYGKTQNNLAPGRKSAEYCQPESKPVEQKNPATRHCEWKTREKTEEIEDFPEPPSPVTDEDSLSSIPPDQPYSVYLFSPTEPNCGPKRKALVQPENRHSQEPLPEGGASTHPALIIEYSPIISSDIISSDNPITDSDQSRGLLEQEVGDQSVTSNPGPARHSLTCVASPSMEVHRSPSPQFAPQFTPQRLTDRPPVSVLLQHPVSNSRVDAVRKVPIKIVHSESETEKESRQYLLQRSDSVVVGPQGSGPQGPGPTPPRSLGTSGEPDQSYSLFCAYSRQRDPVSVLPPPPTSQQTTPLPDCTSQQLAPPPDRSSQKEAPPPNPPGRNRLSSPSPVVRFEEDVKRKELARDIINKDCSLADILDQSGRRTTMDLMEGLFPQGEVLLEGKERKKIAPKHTKSPRASENRSDQSVALVINSAYYSTSAPKAELLIKLKDMQEREELEEEPESEEELDHDLAIKKQELVDSLSRKLQVLREARESLHDDVQDNNTLGQEVEVTVQKLCKPNQLDKFRMFVGDLDKVVSLLLSLSGRLARVENALNSLEDDAPSDERRNLAEKRKLLILQHEDAKELKENLDRREKVVYDILASYLREEGLADYQHFVKMKSALIIEQRKLDDKIKLGEEQLKCLMDSLPLEQRINL</sequence>
<name>A0ACC2FQK8_DALPE</name>
<organism evidence="1 2">
    <name type="scientific">Dallia pectoralis</name>
    <name type="common">Alaska blackfish</name>
    <dbReference type="NCBI Taxonomy" id="75939"/>
    <lineage>
        <taxon>Eukaryota</taxon>
        <taxon>Metazoa</taxon>
        <taxon>Chordata</taxon>
        <taxon>Craniata</taxon>
        <taxon>Vertebrata</taxon>
        <taxon>Euteleostomi</taxon>
        <taxon>Actinopterygii</taxon>
        <taxon>Neopterygii</taxon>
        <taxon>Teleostei</taxon>
        <taxon>Protacanthopterygii</taxon>
        <taxon>Esociformes</taxon>
        <taxon>Umbridae</taxon>
        <taxon>Dallia</taxon>
    </lineage>
</organism>
<proteinExistence type="predicted"/>
<evidence type="ECO:0000313" key="2">
    <source>
        <dbReference type="Proteomes" id="UP001157502"/>
    </source>
</evidence>
<gene>
    <name evidence="1" type="ORF">DPEC_G00273900</name>
</gene>